<dbReference type="InterPro" id="IPR014017">
    <property type="entry name" value="DNA_helicase_UvrD-like_C"/>
</dbReference>
<evidence type="ECO:0000256" key="4">
    <source>
        <dbReference type="ARBA" id="ARBA00022840"/>
    </source>
</evidence>
<comment type="catalytic activity">
    <reaction evidence="6">
        <text>Couples ATP hydrolysis with the unwinding of duplex DNA by translocating in the 3'-5' direction.</text>
        <dbReference type="EC" id="5.6.2.4"/>
    </reaction>
</comment>
<dbReference type="PANTHER" id="PTHR11070">
    <property type="entry name" value="UVRD / RECB / PCRA DNA HELICASE FAMILY MEMBER"/>
    <property type="match status" value="1"/>
</dbReference>
<keyword evidence="12" id="KW-1185">Reference proteome</keyword>
<accession>A0ABW9UDD1</accession>
<evidence type="ECO:0000256" key="9">
    <source>
        <dbReference type="PROSITE-ProRule" id="PRU00560"/>
    </source>
</evidence>
<gene>
    <name evidence="11" type="ORF">GON05_21815</name>
</gene>
<evidence type="ECO:0000256" key="8">
    <source>
        <dbReference type="ARBA" id="ARBA00048988"/>
    </source>
</evidence>
<evidence type="ECO:0000256" key="7">
    <source>
        <dbReference type="ARBA" id="ARBA00034808"/>
    </source>
</evidence>
<dbReference type="InterPro" id="IPR000212">
    <property type="entry name" value="DNA_helicase_UvrD/REP"/>
</dbReference>
<dbReference type="PANTHER" id="PTHR11070:SF3">
    <property type="entry name" value="DNA 3'-5' HELICASE"/>
    <property type="match status" value="1"/>
</dbReference>
<evidence type="ECO:0000313" key="12">
    <source>
        <dbReference type="Proteomes" id="UP000467637"/>
    </source>
</evidence>
<keyword evidence="3 9" id="KW-0347">Helicase</keyword>
<name>A0ABW9UDD1_9BACL</name>
<proteinExistence type="predicted"/>
<dbReference type="InterPro" id="IPR014016">
    <property type="entry name" value="UvrD-like_ATP-bd"/>
</dbReference>
<dbReference type="Gene3D" id="3.40.50.300">
    <property type="entry name" value="P-loop containing nucleotide triphosphate hydrolases"/>
    <property type="match status" value="2"/>
</dbReference>
<reference evidence="11 12" key="1">
    <citation type="submission" date="2019-12" db="EMBL/GenBank/DDBJ databases">
        <authorList>
            <person name="Huq M.A."/>
        </authorList>
    </citation>
    <scope>NUCLEOTIDE SEQUENCE [LARGE SCALE GENOMIC DNA]</scope>
    <source>
        <strain evidence="11 12">MAH-34</strain>
    </source>
</reference>
<dbReference type="InterPro" id="IPR027417">
    <property type="entry name" value="P-loop_NTPase"/>
</dbReference>
<evidence type="ECO:0000313" key="11">
    <source>
        <dbReference type="EMBL" id="MVQ37259.1"/>
    </source>
</evidence>
<evidence type="ECO:0000256" key="6">
    <source>
        <dbReference type="ARBA" id="ARBA00034617"/>
    </source>
</evidence>
<dbReference type="Proteomes" id="UP000467637">
    <property type="component" value="Unassembled WGS sequence"/>
</dbReference>
<keyword evidence="5" id="KW-0413">Isomerase</keyword>
<evidence type="ECO:0000259" key="10">
    <source>
        <dbReference type="PROSITE" id="PS51198"/>
    </source>
</evidence>
<evidence type="ECO:0000256" key="5">
    <source>
        <dbReference type="ARBA" id="ARBA00023235"/>
    </source>
</evidence>
<dbReference type="SUPFAM" id="SSF52540">
    <property type="entry name" value="P-loop containing nucleoside triphosphate hydrolases"/>
    <property type="match status" value="1"/>
</dbReference>
<dbReference type="Pfam" id="PF00580">
    <property type="entry name" value="UvrD-helicase"/>
    <property type="match status" value="1"/>
</dbReference>
<organism evidence="11 12">
    <name type="scientific">Paenibacillus anseongense</name>
    <dbReference type="NCBI Taxonomy" id="2682845"/>
    <lineage>
        <taxon>Bacteria</taxon>
        <taxon>Bacillati</taxon>
        <taxon>Bacillota</taxon>
        <taxon>Bacilli</taxon>
        <taxon>Bacillales</taxon>
        <taxon>Paenibacillaceae</taxon>
        <taxon>Paenibacillus</taxon>
    </lineage>
</organism>
<keyword evidence="2 9" id="KW-0378">Hydrolase</keyword>
<dbReference type="EC" id="5.6.2.4" evidence="7"/>
<dbReference type="RefSeq" id="WP_157321752.1">
    <property type="nucleotide sequence ID" value="NZ_WSEM01000016.1"/>
</dbReference>
<protein>
    <recommendedName>
        <fullName evidence="7">DNA 3'-5' helicase</fullName>
        <ecNumber evidence="7">5.6.2.4</ecNumber>
    </recommendedName>
</protein>
<dbReference type="Pfam" id="PF13361">
    <property type="entry name" value="UvrD_C"/>
    <property type="match status" value="1"/>
</dbReference>
<sequence>MSLPVPEGLQSEVLYLPEKGHFVVLGTAGSGKTTLAILRSAYLASTHCKPGERVMLVTFNKALVTYLKSISDNRYSNVDVLNYHKFARGYLNSRNKMGWGVIAPSDTKNDLIKKALTHVRLENPNVSTLDRNSEVFIEEISWLEKMGIRTLEQYESVERIGRSGTWIARTNRKYFFYVYLEYLELREEEGHKYDFEDLALHVCDELKVDSSKRMYKHIILDEGQDFSPMMLLSLALAVPKDGSLTYFGDVAQQIYGSRISWRSAGLVNPKIWKFEQNYRNTREIASLGLAISKMKYFHEDTDLIEPKFSRASGPKPALLEFTSEKDEIDFFIENVIRNNRTRTIAILVRDRETVNQIINKVRQIYPIQELYGEMSRWLSDPRVSVGTYHSAKGLEFDTVILPYCNSLRLPAEERILALESYEEALSEEIKLLYVGVTRAKSELYISYSGALTELLPRESELYHEDDEDSHDY</sequence>
<feature type="domain" description="UvrD-like helicase ATP-binding" evidence="10">
    <location>
        <begin position="5"/>
        <end position="310"/>
    </location>
</feature>
<keyword evidence="1 9" id="KW-0547">Nucleotide-binding</keyword>
<comment type="caution">
    <text evidence="11">The sequence shown here is derived from an EMBL/GenBank/DDBJ whole genome shotgun (WGS) entry which is preliminary data.</text>
</comment>
<evidence type="ECO:0000256" key="2">
    <source>
        <dbReference type="ARBA" id="ARBA00022801"/>
    </source>
</evidence>
<evidence type="ECO:0000256" key="3">
    <source>
        <dbReference type="ARBA" id="ARBA00022806"/>
    </source>
</evidence>
<dbReference type="PROSITE" id="PS51198">
    <property type="entry name" value="UVRD_HELICASE_ATP_BIND"/>
    <property type="match status" value="1"/>
</dbReference>
<feature type="binding site" evidence="9">
    <location>
        <begin position="26"/>
        <end position="33"/>
    </location>
    <ligand>
        <name>ATP</name>
        <dbReference type="ChEBI" id="CHEBI:30616"/>
    </ligand>
</feature>
<dbReference type="CDD" id="cd18807">
    <property type="entry name" value="SF1_C_UvrD"/>
    <property type="match status" value="1"/>
</dbReference>
<comment type="catalytic activity">
    <reaction evidence="8">
        <text>ATP + H2O = ADP + phosphate + H(+)</text>
        <dbReference type="Rhea" id="RHEA:13065"/>
        <dbReference type="ChEBI" id="CHEBI:15377"/>
        <dbReference type="ChEBI" id="CHEBI:15378"/>
        <dbReference type="ChEBI" id="CHEBI:30616"/>
        <dbReference type="ChEBI" id="CHEBI:43474"/>
        <dbReference type="ChEBI" id="CHEBI:456216"/>
        <dbReference type="EC" id="5.6.2.4"/>
    </reaction>
</comment>
<evidence type="ECO:0000256" key="1">
    <source>
        <dbReference type="ARBA" id="ARBA00022741"/>
    </source>
</evidence>
<keyword evidence="4 9" id="KW-0067">ATP-binding</keyword>
<dbReference type="EMBL" id="WSEM01000016">
    <property type="protein sequence ID" value="MVQ37259.1"/>
    <property type="molecule type" value="Genomic_DNA"/>
</dbReference>